<dbReference type="EMBL" id="JAPFFF010000016">
    <property type="protein sequence ID" value="KAK8864945.1"/>
    <property type="molecule type" value="Genomic_DNA"/>
</dbReference>
<gene>
    <name evidence="2" type="ORF">M9Y10_010472</name>
</gene>
<accession>A0ABR2IL10</accession>
<dbReference type="InterPro" id="IPR008271">
    <property type="entry name" value="Ser/Thr_kinase_AS"/>
</dbReference>
<comment type="caution">
    <text evidence="2">The sequence shown here is derived from an EMBL/GenBank/DDBJ whole genome shotgun (WGS) entry which is preliminary data.</text>
</comment>
<dbReference type="Gene3D" id="3.30.200.20">
    <property type="entry name" value="Phosphorylase Kinase, domain 1"/>
    <property type="match status" value="1"/>
</dbReference>
<dbReference type="InterPro" id="IPR045269">
    <property type="entry name" value="Atg1-like"/>
</dbReference>
<protein>
    <recommendedName>
        <fullName evidence="1">Protein kinase domain-containing protein</fullName>
    </recommendedName>
</protein>
<dbReference type="SMART" id="SM00220">
    <property type="entry name" value="S_TKc"/>
    <property type="match status" value="1"/>
</dbReference>
<evidence type="ECO:0000313" key="2">
    <source>
        <dbReference type="EMBL" id="KAK8864945.1"/>
    </source>
</evidence>
<keyword evidence="3" id="KW-1185">Reference proteome</keyword>
<evidence type="ECO:0000259" key="1">
    <source>
        <dbReference type="PROSITE" id="PS50011"/>
    </source>
</evidence>
<dbReference type="PRINTS" id="PR00109">
    <property type="entry name" value="TYRKINASE"/>
</dbReference>
<dbReference type="Proteomes" id="UP001470230">
    <property type="component" value="Unassembled WGS sequence"/>
</dbReference>
<dbReference type="PANTHER" id="PTHR24348">
    <property type="entry name" value="SERINE/THREONINE-PROTEIN KINASE UNC-51-RELATED"/>
    <property type="match status" value="1"/>
</dbReference>
<dbReference type="InterPro" id="IPR011009">
    <property type="entry name" value="Kinase-like_dom_sf"/>
</dbReference>
<dbReference type="InterPro" id="IPR001245">
    <property type="entry name" value="Ser-Thr/Tyr_kinase_cat_dom"/>
</dbReference>
<dbReference type="PROSITE" id="PS00108">
    <property type="entry name" value="PROTEIN_KINASE_ST"/>
    <property type="match status" value="1"/>
</dbReference>
<name>A0ABR2IL10_9EUKA</name>
<feature type="domain" description="Protein kinase" evidence="1">
    <location>
        <begin position="27"/>
        <end position="302"/>
    </location>
</feature>
<dbReference type="InterPro" id="IPR000719">
    <property type="entry name" value="Prot_kinase_dom"/>
</dbReference>
<proteinExistence type="predicted"/>
<dbReference type="PROSITE" id="PS50011">
    <property type="entry name" value="PROTEIN_KINASE_DOM"/>
    <property type="match status" value="1"/>
</dbReference>
<sequence length="344" mass="39857">MILKTQLMNYDDDDDLLCQYLRKADRYEVIKPISTGSFGSVYLVKDKETGKLFAKKEIPFPPNDDLAPLYFFREFLSLHDFQIEGLPFLQLEGFNFPENENEAFIITEYVQGGSLSSLIRHRFSNCPDIPTAKMIIIYGIAFAIKKLHSRNIVHRDLKPENVLINEQKEPILADFGFARQIDEHNIMMTSKIGTLLYMAPELLENSEIESSCSIDVYAFAVLLLQIIYGKLSFNNGLDPRARTNEKIFKRHIIDGGRFDMPGTDKVPENFQKLITECWSQSPPKRWTMKKIVKDLQDGHLVLPNCNMDNYNQYIDKLNTIYLKSKSRKSTESTDEVEYTKEFNF</sequence>
<evidence type="ECO:0000313" key="3">
    <source>
        <dbReference type="Proteomes" id="UP001470230"/>
    </source>
</evidence>
<dbReference type="Pfam" id="PF00069">
    <property type="entry name" value="Pkinase"/>
    <property type="match status" value="1"/>
</dbReference>
<dbReference type="SUPFAM" id="SSF56112">
    <property type="entry name" value="Protein kinase-like (PK-like)"/>
    <property type="match status" value="1"/>
</dbReference>
<reference evidence="2 3" key="1">
    <citation type="submission" date="2024-04" db="EMBL/GenBank/DDBJ databases">
        <title>Tritrichomonas musculus Genome.</title>
        <authorList>
            <person name="Alves-Ferreira E."/>
            <person name="Grigg M."/>
            <person name="Lorenzi H."/>
            <person name="Galac M."/>
        </authorList>
    </citation>
    <scope>NUCLEOTIDE SEQUENCE [LARGE SCALE GENOMIC DNA]</scope>
    <source>
        <strain evidence="2 3">EAF2021</strain>
    </source>
</reference>
<dbReference type="Gene3D" id="1.10.510.10">
    <property type="entry name" value="Transferase(Phosphotransferase) domain 1"/>
    <property type="match status" value="1"/>
</dbReference>
<organism evidence="2 3">
    <name type="scientific">Tritrichomonas musculus</name>
    <dbReference type="NCBI Taxonomy" id="1915356"/>
    <lineage>
        <taxon>Eukaryota</taxon>
        <taxon>Metamonada</taxon>
        <taxon>Parabasalia</taxon>
        <taxon>Tritrichomonadida</taxon>
        <taxon>Tritrichomonadidae</taxon>
        <taxon>Tritrichomonas</taxon>
    </lineage>
</organism>